<accession>A0ABC8RMQ7</accession>
<protein>
    <recommendedName>
        <fullName evidence="1">SGTA homodimerisation domain-containing protein</fullName>
    </recommendedName>
</protein>
<keyword evidence="3" id="KW-1185">Reference proteome</keyword>
<gene>
    <name evidence="2" type="ORF">ILEXP_LOCUS11692</name>
</gene>
<dbReference type="EMBL" id="CAUOFW020001350">
    <property type="protein sequence ID" value="CAK9143953.1"/>
    <property type="molecule type" value="Genomic_DNA"/>
</dbReference>
<dbReference type="InterPro" id="IPR032374">
    <property type="entry name" value="SGTA_dimer"/>
</dbReference>
<evidence type="ECO:0000313" key="2">
    <source>
        <dbReference type="EMBL" id="CAK9143953.1"/>
    </source>
</evidence>
<proteinExistence type="predicted"/>
<name>A0ABC8RMQ7_9AQUA</name>
<dbReference type="AlphaFoldDB" id="A0ABC8RMQ7"/>
<sequence length="141" mass="15364">MEKLKTDSPLSRRIVLSFLDFLDSVEAAPGVDVEGLEVAKECLAEVFQIDPSSVDSLPKVDSLIDIFSSPEATEWHEIKSDLSHDYQGFSADAPCSSSTQNAIDAGFAEAPKPMVHASATPLSLYNSSNLLFFVILKTYSY</sequence>
<evidence type="ECO:0000259" key="1">
    <source>
        <dbReference type="Pfam" id="PF16546"/>
    </source>
</evidence>
<evidence type="ECO:0000313" key="3">
    <source>
        <dbReference type="Proteomes" id="UP001642360"/>
    </source>
</evidence>
<feature type="domain" description="SGTA homodimerisation" evidence="1">
    <location>
        <begin position="12"/>
        <end position="68"/>
    </location>
</feature>
<dbReference type="Proteomes" id="UP001642360">
    <property type="component" value="Unassembled WGS sequence"/>
</dbReference>
<organism evidence="2 3">
    <name type="scientific">Ilex paraguariensis</name>
    <name type="common">yerba mate</name>
    <dbReference type="NCBI Taxonomy" id="185542"/>
    <lineage>
        <taxon>Eukaryota</taxon>
        <taxon>Viridiplantae</taxon>
        <taxon>Streptophyta</taxon>
        <taxon>Embryophyta</taxon>
        <taxon>Tracheophyta</taxon>
        <taxon>Spermatophyta</taxon>
        <taxon>Magnoliopsida</taxon>
        <taxon>eudicotyledons</taxon>
        <taxon>Gunneridae</taxon>
        <taxon>Pentapetalae</taxon>
        <taxon>asterids</taxon>
        <taxon>campanulids</taxon>
        <taxon>Aquifoliales</taxon>
        <taxon>Aquifoliaceae</taxon>
        <taxon>Ilex</taxon>
    </lineage>
</organism>
<comment type="caution">
    <text evidence="2">The sequence shown here is derived from an EMBL/GenBank/DDBJ whole genome shotgun (WGS) entry which is preliminary data.</text>
</comment>
<dbReference type="Gene3D" id="1.20.5.420">
    <property type="entry name" value="Immunoglobulin FC, subunit C"/>
    <property type="match status" value="1"/>
</dbReference>
<dbReference type="Pfam" id="PF16546">
    <property type="entry name" value="SGTA_dimer"/>
    <property type="match status" value="1"/>
</dbReference>
<reference evidence="2 3" key="1">
    <citation type="submission" date="2024-02" db="EMBL/GenBank/DDBJ databases">
        <authorList>
            <person name="Vignale AGUSTIN F."/>
            <person name="Sosa J E."/>
            <person name="Modenutti C."/>
        </authorList>
    </citation>
    <scope>NUCLEOTIDE SEQUENCE [LARGE SCALE GENOMIC DNA]</scope>
</reference>